<dbReference type="Pfam" id="PF08447">
    <property type="entry name" value="PAS_3"/>
    <property type="match status" value="2"/>
</dbReference>
<protein>
    <recommendedName>
        <fullName evidence="2">histidine kinase</fullName>
        <ecNumber evidence="2">2.7.13.3</ecNumber>
    </recommendedName>
</protein>
<keyword evidence="3 6" id="KW-0597">Phosphoprotein</keyword>
<dbReference type="CDD" id="cd00082">
    <property type="entry name" value="HisKA"/>
    <property type="match status" value="1"/>
</dbReference>
<dbReference type="PROSITE" id="PS50112">
    <property type="entry name" value="PAS"/>
    <property type="match status" value="2"/>
</dbReference>
<dbReference type="Pfam" id="PF02518">
    <property type="entry name" value="HATPase_c"/>
    <property type="match status" value="1"/>
</dbReference>
<dbReference type="SUPFAM" id="SSF47384">
    <property type="entry name" value="Homodimeric domain of signal transducing histidine kinase"/>
    <property type="match status" value="1"/>
</dbReference>
<dbReference type="Gene3D" id="3.30.450.40">
    <property type="match status" value="1"/>
</dbReference>
<comment type="caution">
    <text evidence="12">The sequence shown here is derived from an EMBL/GenBank/DDBJ whole genome shotgun (WGS) entry which is preliminary data.</text>
</comment>
<dbReference type="PANTHER" id="PTHR43047">
    <property type="entry name" value="TWO-COMPONENT HISTIDINE PROTEIN KINASE"/>
    <property type="match status" value="1"/>
</dbReference>
<evidence type="ECO:0000256" key="7">
    <source>
        <dbReference type="SAM" id="MobiDB-lite"/>
    </source>
</evidence>
<evidence type="ECO:0000256" key="3">
    <source>
        <dbReference type="ARBA" id="ARBA00022553"/>
    </source>
</evidence>
<feature type="domain" description="PAC" evidence="11">
    <location>
        <begin position="558"/>
        <end position="610"/>
    </location>
</feature>
<dbReference type="Gene3D" id="3.30.450.20">
    <property type="entry name" value="PAS domain"/>
    <property type="match status" value="3"/>
</dbReference>
<keyword evidence="13" id="KW-1185">Reference proteome</keyword>
<evidence type="ECO:0000259" key="10">
    <source>
        <dbReference type="PROSITE" id="PS50112"/>
    </source>
</evidence>
<comment type="catalytic activity">
    <reaction evidence="1">
        <text>ATP + protein L-histidine = ADP + protein N-phospho-L-histidine.</text>
        <dbReference type="EC" id="2.7.13.3"/>
    </reaction>
</comment>
<evidence type="ECO:0000256" key="1">
    <source>
        <dbReference type="ARBA" id="ARBA00000085"/>
    </source>
</evidence>
<dbReference type="EC" id="2.7.13.3" evidence="2"/>
<dbReference type="InterPro" id="IPR035965">
    <property type="entry name" value="PAS-like_dom_sf"/>
</dbReference>
<dbReference type="InterPro" id="IPR003594">
    <property type="entry name" value="HATPase_dom"/>
</dbReference>
<dbReference type="SMART" id="SM00091">
    <property type="entry name" value="PAS"/>
    <property type="match status" value="3"/>
</dbReference>
<evidence type="ECO:0000313" key="13">
    <source>
        <dbReference type="Proteomes" id="UP001589773"/>
    </source>
</evidence>
<evidence type="ECO:0000256" key="4">
    <source>
        <dbReference type="ARBA" id="ARBA00022679"/>
    </source>
</evidence>
<feature type="domain" description="PAS" evidence="10">
    <location>
        <begin position="359"/>
        <end position="429"/>
    </location>
</feature>
<gene>
    <name evidence="12" type="ORF">ACFFJK_02440</name>
</gene>
<dbReference type="InterPro" id="IPR003018">
    <property type="entry name" value="GAF"/>
</dbReference>
<dbReference type="InterPro" id="IPR005467">
    <property type="entry name" value="His_kinase_dom"/>
</dbReference>
<dbReference type="InterPro" id="IPR003661">
    <property type="entry name" value="HisK_dim/P_dom"/>
</dbReference>
<dbReference type="PROSITE" id="PS50113">
    <property type="entry name" value="PAC"/>
    <property type="match status" value="2"/>
</dbReference>
<feature type="domain" description="Histidine kinase" evidence="8">
    <location>
        <begin position="621"/>
        <end position="842"/>
    </location>
</feature>
<reference evidence="12 13" key="1">
    <citation type="submission" date="2024-09" db="EMBL/GenBank/DDBJ databases">
        <authorList>
            <person name="Sun Q."/>
            <person name="Mori K."/>
        </authorList>
    </citation>
    <scope>NUCLEOTIDE SEQUENCE [LARGE SCALE GENOMIC DNA]</scope>
    <source>
        <strain evidence="12 13">CCM 7792</strain>
    </source>
</reference>
<feature type="domain" description="PAS" evidence="10">
    <location>
        <begin position="485"/>
        <end position="555"/>
    </location>
</feature>
<feature type="region of interest" description="Disordered" evidence="7">
    <location>
        <begin position="1"/>
        <end position="21"/>
    </location>
</feature>
<dbReference type="Pfam" id="PF13426">
    <property type="entry name" value="PAS_9"/>
    <property type="match status" value="1"/>
</dbReference>
<dbReference type="Gene3D" id="3.30.565.10">
    <property type="entry name" value="Histidine kinase-like ATPase, C-terminal domain"/>
    <property type="match status" value="1"/>
</dbReference>
<dbReference type="SUPFAM" id="SSF55874">
    <property type="entry name" value="ATPase domain of HSP90 chaperone/DNA topoisomerase II/histidine kinase"/>
    <property type="match status" value="1"/>
</dbReference>
<dbReference type="Gene3D" id="3.40.50.2300">
    <property type="match status" value="1"/>
</dbReference>
<name>A0ABV6FB56_9BURK</name>
<keyword evidence="5" id="KW-0418">Kinase</keyword>
<dbReference type="InterPro" id="IPR004358">
    <property type="entry name" value="Sig_transdc_His_kin-like_C"/>
</dbReference>
<dbReference type="PANTHER" id="PTHR43047:SF72">
    <property type="entry name" value="OSMOSENSING HISTIDINE PROTEIN KINASE SLN1"/>
    <property type="match status" value="1"/>
</dbReference>
<dbReference type="InterPro" id="IPR036097">
    <property type="entry name" value="HisK_dim/P_sf"/>
</dbReference>
<evidence type="ECO:0000259" key="9">
    <source>
        <dbReference type="PROSITE" id="PS50110"/>
    </source>
</evidence>
<dbReference type="Proteomes" id="UP001589773">
    <property type="component" value="Unassembled WGS sequence"/>
</dbReference>
<dbReference type="InterPro" id="IPR013655">
    <property type="entry name" value="PAS_fold_3"/>
</dbReference>
<dbReference type="PRINTS" id="PR00344">
    <property type="entry name" value="BCTRLSENSOR"/>
</dbReference>
<dbReference type="SMART" id="SM00387">
    <property type="entry name" value="HATPase_c"/>
    <property type="match status" value="1"/>
</dbReference>
<evidence type="ECO:0000259" key="11">
    <source>
        <dbReference type="PROSITE" id="PS50113"/>
    </source>
</evidence>
<dbReference type="SMART" id="SM00086">
    <property type="entry name" value="PAC"/>
    <property type="match status" value="3"/>
</dbReference>
<dbReference type="InterPro" id="IPR011006">
    <property type="entry name" value="CheY-like_superfamily"/>
</dbReference>
<keyword evidence="4" id="KW-0808">Transferase</keyword>
<dbReference type="PROSITE" id="PS50109">
    <property type="entry name" value="HIS_KIN"/>
    <property type="match status" value="1"/>
</dbReference>
<feature type="region of interest" description="Disordered" evidence="7">
    <location>
        <begin position="210"/>
        <end position="229"/>
    </location>
</feature>
<dbReference type="NCBIfam" id="TIGR00229">
    <property type="entry name" value="sensory_box"/>
    <property type="match status" value="3"/>
</dbReference>
<dbReference type="EMBL" id="JBHLWP010000003">
    <property type="protein sequence ID" value="MFC0250736.1"/>
    <property type="molecule type" value="Genomic_DNA"/>
</dbReference>
<dbReference type="Gene3D" id="1.10.287.130">
    <property type="match status" value="1"/>
</dbReference>
<dbReference type="SUPFAM" id="SSF55785">
    <property type="entry name" value="PYP-like sensor domain (PAS domain)"/>
    <property type="match status" value="3"/>
</dbReference>
<dbReference type="InterPro" id="IPR001789">
    <property type="entry name" value="Sig_transdc_resp-reg_receiver"/>
</dbReference>
<dbReference type="InterPro" id="IPR036890">
    <property type="entry name" value="HATPase_C_sf"/>
</dbReference>
<evidence type="ECO:0000256" key="2">
    <source>
        <dbReference type="ARBA" id="ARBA00012438"/>
    </source>
</evidence>
<accession>A0ABV6FB56</accession>
<evidence type="ECO:0000313" key="12">
    <source>
        <dbReference type="EMBL" id="MFC0250736.1"/>
    </source>
</evidence>
<evidence type="ECO:0000259" key="8">
    <source>
        <dbReference type="PROSITE" id="PS50109"/>
    </source>
</evidence>
<dbReference type="SMART" id="SM00448">
    <property type="entry name" value="REC"/>
    <property type="match status" value="1"/>
</dbReference>
<dbReference type="InterPro" id="IPR001610">
    <property type="entry name" value="PAC"/>
</dbReference>
<dbReference type="Pfam" id="PF00512">
    <property type="entry name" value="HisKA"/>
    <property type="match status" value="1"/>
</dbReference>
<sequence length="990" mass="109084">MDACATHDCSSNKQPGDQAGNGIDDVLITHQLALRPSRAPDYRAESEALAALARELARNPRGMLQKLAELVVELCHADSAGVSVLETDGADGGKGIFRWQAAAGAFAPYLGGTIARGLSPCGIVVERNELLLFSQLGRHYPGLRDFEPQMHENMLAPWSLDGEPTGTVWAISHTPGRHFDAEDARLLKSLSGFAAAAWRMVSAVDGVERARRQADQGMPPATASGPEPRQHDLNVFLRGALDVETVGVVFYGLDEGITDCNPAFEQMTGYALAELRSMPDWKALVAPRCHEAEGRARAELAAGGHARPYMKQLVRKDGQGIWGLCAPNRLSGQGAHARCIEFVFDIDEFKRQEQGLRQREERFRILVDGVAQAMWEADPEGRVVADSPSWHAFAGQTPEEWMGQGWVDAIHPDDRAGVMQLWREAVAGKRAVSAEFRLRSREGGWCWTNMRAAPQVGADGAIQRWIGMNIDIDERARAREALRESETRFRTLAEASPALIYEFTPGIGMTYANQRCLDLFGVRPDELREANWRDLIHADDVPGYMDTVAHAVMHHAPFQHRVRMRTHDGEWRWFENHAAPRFHAGGAYLGHVGISLDITRTVRAEDELREADRRKDEFLATLAHELRNPLAPISNAVHLLRRPDGRRTADRVVEMVGRQVRHIVRLVDDLLEVSRITRGKLDLDMAPVALADIVNTAVETSMPLIESGRHQLTVSLPEESLGLAADKVRLTQVLANLLNNAAKYTDRGGHIWLRAWREDREGCGEVAVSVRDDGIGIPPASLARVFDMFAQVHRESWRGQGGLGIGLTMVRSLVEMHGGRVEARSAGEGQGSEFIVRLPLAAPVPDDSAGAAHDDARPGQLPLHGRRVLVVDDNRDAADSLALLLRAAGAEVRVAYEGESALREAGEFRPGTVLLDLGMPMMDGFEVARRLRETAQAHGQACPRIVALTGWGQEADRRRTRESGFDKHLTKPVDLQALETWLISQPAASR</sequence>
<evidence type="ECO:0000256" key="6">
    <source>
        <dbReference type="PROSITE-ProRule" id="PRU00169"/>
    </source>
</evidence>
<dbReference type="SUPFAM" id="SSF55781">
    <property type="entry name" value="GAF domain-like"/>
    <property type="match status" value="1"/>
</dbReference>
<organism evidence="12 13">
    <name type="scientific">Massilia consociata</name>
    <dbReference type="NCBI Taxonomy" id="760117"/>
    <lineage>
        <taxon>Bacteria</taxon>
        <taxon>Pseudomonadati</taxon>
        <taxon>Pseudomonadota</taxon>
        <taxon>Betaproteobacteria</taxon>
        <taxon>Burkholderiales</taxon>
        <taxon>Oxalobacteraceae</taxon>
        <taxon>Telluria group</taxon>
        <taxon>Massilia</taxon>
    </lineage>
</organism>
<dbReference type="SMART" id="SM00388">
    <property type="entry name" value="HisKA"/>
    <property type="match status" value="1"/>
</dbReference>
<proteinExistence type="predicted"/>
<dbReference type="SUPFAM" id="SSF52172">
    <property type="entry name" value="CheY-like"/>
    <property type="match status" value="1"/>
</dbReference>
<dbReference type="RefSeq" id="WP_379677498.1">
    <property type="nucleotide sequence ID" value="NZ_JBHLWP010000003.1"/>
</dbReference>
<evidence type="ECO:0000256" key="5">
    <source>
        <dbReference type="ARBA" id="ARBA00022777"/>
    </source>
</evidence>
<dbReference type="Pfam" id="PF00072">
    <property type="entry name" value="Response_reg"/>
    <property type="match status" value="1"/>
</dbReference>
<feature type="domain" description="Response regulatory" evidence="9">
    <location>
        <begin position="867"/>
        <end position="986"/>
    </location>
</feature>
<feature type="domain" description="PAC" evidence="11">
    <location>
        <begin position="432"/>
        <end position="484"/>
    </location>
</feature>
<feature type="modified residue" description="4-aspartylphosphate" evidence="6">
    <location>
        <position position="916"/>
    </location>
</feature>
<dbReference type="InterPro" id="IPR000014">
    <property type="entry name" value="PAS"/>
</dbReference>
<dbReference type="InterPro" id="IPR029016">
    <property type="entry name" value="GAF-like_dom_sf"/>
</dbReference>
<dbReference type="CDD" id="cd00130">
    <property type="entry name" value="PAS"/>
    <property type="match status" value="3"/>
</dbReference>
<dbReference type="Pfam" id="PF13185">
    <property type="entry name" value="GAF_2"/>
    <property type="match status" value="1"/>
</dbReference>
<dbReference type="PROSITE" id="PS50110">
    <property type="entry name" value="RESPONSE_REGULATORY"/>
    <property type="match status" value="1"/>
</dbReference>
<dbReference type="InterPro" id="IPR000700">
    <property type="entry name" value="PAS-assoc_C"/>
</dbReference>